<name>A0A2P2N6Y6_RHIMU</name>
<evidence type="ECO:0000313" key="1">
    <source>
        <dbReference type="EMBL" id="MBX38166.1"/>
    </source>
</evidence>
<sequence length="38" mass="4536">MYVAYQFYRGCFCNLNIQPSNHIRVTLPLHQSSLFFLN</sequence>
<protein>
    <submittedName>
        <fullName evidence="1">Uncharacterized protein</fullName>
    </submittedName>
</protein>
<reference evidence="1" key="1">
    <citation type="submission" date="2018-02" db="EMBL/GenBank/DDBJ databases">
        <title>Rhizophora mucronata_Transcriptome.</title>
        <authorList>
            <person name="Meera S.P."/>
            <person name="Sreeshan A."/>
            <person name="Augustine A."/>
        </authorList>
    </citation>
    <scope>NUCLEOTIDE SEQUENCE</scope>
    <source>
        <tissue evidence="1">Leaf</tissue>
    </source>
</reference>
<proteinExistence type="predicted"/>
<dbReference type="AlphaFoldDB" id="A0A2P2N6Y6"/>
<accession>A0A2P2N6Y6</accession>
<organism evidence="1">
    <name type="scientific">Rhizophora mucronata</name>
    <name type="common">Asiatic mangrove</name>
    <dbReference type="NCBI Taxonomy" id="61149"/>
    <lineage>
        <taxon>Eukaryota</taxon>
        <taxon>Viridiplantae</taxon>
        <taxon>Streptophyta</taxon>
        <taxon>Embryophyta</taxon>
        <taxon>Tracheophyta</taxon>
        <taxon>Spermatophyta</taxon>
        <taxon>Magnoliopsida</taxon>
        <taxon>eudicotyledons</taxon>
        <taxon>Gunneridae</taxon>
        <taxon>Pentapetalae</taxon>
        <taxon>rosids</taxon>
        <taxon>fabids</taxon>
        <taxon>Malpighiales</taxon>
        <taxon>Rhizophoraceae</taxon>
        <taxon>Rhizophora</taxon>
    </lineage>
</organism>
<dbReference type="EMBL" id="GGEC01057682">
    <property type="protein sequence ID" value="MBX38166.1"/>
    <property type="molecule type" value="Transcribed_RNA"/>
</dbReference>